<protein>
    <submittedName>
        <fullName evidence="7">FAD-dependent oxidoreductase</fullName>
    </submittedName>
</protein>
<evidence type="ECO:0000259" key="6">
    <source>
        <dbReference type="Pfam" id="PF14759"/>
    </source>
</evidence>
<evidence type="ECO:0000313" key="8">
    <source>
        <dbReference type="Proteomes" id="UP001500839"/>
    </source>
</evidence>
<gene>
    <name evidence="7" type="ORF">GCM10023353_01210</name>
</gene>
<keyword evidence="4" id="KW-0560">Oxidoreductase</keyword>
<dbReference type="Pfam" id="PF14759">
    <property type="entry name" value="Reductase_C"/>
    <property type="match status" value="1"/>
</dbReference>
<organism evidence="7 8">
    <name type="scientific">Tomitella cavernea</name>
    <dbReference type="NCBI Taxonomy" id="1387982"/>
    <lineage>
        <taxon>Bacteria</taxon>
        <taxon>Bacillati</taxon>
        <taxon>Actinomycetota</taxon>
        <taxon>Actinomycetes</taxon>
        <taxon>Mycobacteriales</taxon>
        <taxon>Tomitella</taxon>
    </lineage>
</organism>
<dbReference type="Gene3D" id="3.30.390.30">
    <property type="match status" value="1"/>
</dbReference>
<dbReference type="RefSeq" id="WP_200175515.1">
    <property type="nucleotide sequence ID" value="NZ_BAABKQ010000001.1"/>
</dbReference>
<feature type="domain" description="Reductase C-terminal" evidence="6">
    <location>
        <begin position="326"/>
        <end position="401"/>
    </location>
</feature>
<dbReference type="Proteomes" id="UP001500839">
    <property type="component" value="Unassembled WGS sequence"/>
</dbReference>
<accession>A0ABP9C4F9</accession>
<name>A0ABP9C4F9_9ACTN</name>
<evidence type="ECO:0000313" key="7">
    <source>
        <dbReference type="EMBL" id="GAA4802871.1"/>
    </source>
</evidence>
<dbReference type="PRINTS" id="PR00368">
    <property type="entry name" value="FADPNR"/>
</dbReference>
<dbReference type="InterPro" id="IPR016156">
    <property type="entry name" value="FAD/NAD-linked_Rdtase_dimer_sf"/>
</dbReference>
<keyword evidence="3" id="KW-0274">FAD</keyword>
<dbReference type="InterPro" id="IPR050446">
    <property type="entry name" value="FAD-oxidoreductase/Apoptosis"/>
</dbReference>
<dbReference type="Pfam" id="PF07992">
    <property type="entry name" value="Pyr_redox_2"/>
    <property type="match status" value="1"/>
</dbReference>
<dbReference type="InterPro" id="IPR023753">
    <property type="entry name" value="FAD/NAD-binding_dom"/>
</dbReference>
<dbReference type="SUPFAM" id="SSF51905">
    <property type="entry name" value="FAD/NAD(P)-binding domain"/>
    <property type="match status" value="2"/>
</dbReference>
<feature type="domain" description="FAD/NAD(P)-binding" evidence="5">
    <location>
        <begin position="6"/>
        <end position="306"/>
    </location>
</feature>
<dbReference type="PRINTS" id="PR00411">
    <property type="entry name" value="PNDRDTASEI"/>
</dbReference>
<comment type="cofactor">
    <cofactor evidence="1">
        <name>FAD</name>
        <dbReference type="ChEBI" id="CHEBI:57692"/>
    </cofactor>
</comment>
<comment type="caution">
    <text evidence="7">The sequence shown here is derived from an EMBL/GenBank/DDBJ whole genome shotgun (WGS) entry which is preliminary data.</text>
</comment>
<reference evidence="8" key="1">
    <citation type="journal article" date="2019" name="Int. J. Syst. Evol. Microbiol.">
        <title>The Global Catalogue of Microorganisms (GCM) 10K type strain sequencing project: providing services to taxonomists for standard genome sequencing and annotation.</title>
        <authorList>
            <consortium name="The Broad Institute Genomics Platform"/>
            <consortium name="The Broad Institute Genome Sequencing Center for Infectious Disease"/>
            <person name="Wu L."/>
            <person name="Ma J."/>
        </authorList>
    </citation>
    <scope>NUCLEOTIDE SEQUENCE [LARGE SCALE GENOMIC DNA]</scope>
    <source>
        <strain evidence="8">JCM 18542</strain>
    </source>
</reference>
<dbReference type="SUPFAM" id="SSF55424">
    <property type="entry name" value="FAD/NAD-linked reductases, dimerisation (C-terminal) domain"/>
    <property type="match status" value="1"/>
</dbReference>
<evidence type="ECO:0000256" key="2">
    <source>
        <dbReference type="ARBA" id="ARBA00022630"/>
    </source>
</evidence>
<dbReference type="PANTHER" id="PTHR43557:SF2">
    <property type="entry name" value="RIESKE DOMAIN-CONTAINING PROTEIN-RELATED"/>
    <property type="match status" value="1"/>
</dbReference>
<evidence type="ECO:0000256" key="1">
    <source>
        <dbReference type="ARBA" id="ARBA00001974"/>
    </source>
</evidence>
<keyword evidence="2" id="KW-0285">Flavoprotein</keyword>
<proteinExistence type="predicted"/>
<keyword evidence="8" id="KW-1185">Reference proteome</keyword>
<dbReference type="PANTHER" id="PTHR43557">
    <property type="entry name" value="APOPTOSIS-INDUCING FACTOR 1"/>
    <property type="match status" value="1"/>
</dbReference>
<dbReference type="InterPro" id="IPR028202">
    <property type="entry name" value="Reductase_C"/>
</dbReference>
<evidence type="ECO:0000256" key="3">
    <source>
        <dbReference type="ARBA" id="ARBA00022827"/>
    </source>
</evidence>
<evidence type="ECO:0000259" key="5">
    <source>
        <dbReference type="Pfam" id="PF07992"/>
    </source>
</evidence>
<dbReference type="EMBL" id="BAABKQ010000001">
    <property type="protein sequence ID" value="GAA4802871.1"/>
    <property type="molecule type" value="Genomic_DNA"/>
</dbReference>
<sequence length="420" mass="44775">MRTCSHTVIIGGGLAATTLVEEVRKHGVDDAISIVSDEIHLPYDRPPLSKRALREDPADIGEYALRPAEWAEQMRVDFMLGSPAMGWDPSSRLVHLSGGRQVHFDRLIVATGAQARVLEAAPPGGQVHYLRNWSDVQALHQCLADNPGGRLLIVGAGFIGLEVASSMLERDIEVVEIVEAGPRPLSRVLPDALAELCWRPYQDARIPLSTGTALSGIETTPRGVTATLSDGRRIDCELVVVAAGSVPNTAWAAGLEYGPDGAIVCDGSGRSSVDGVWALGDAAAWPNPYVDTIRRIEHWQAAIDQAAVVAADLAGAGAESWGSAPYFWSDLLGGRVQLVGEAPATATTHTATRGERTVTVIRRGDTVAGVFARRRPRAMIAGRALLGSDMSALEAQAWCDRTVGVPHQPGKKREFDVQAS</sequence>
<dbReference type="InterPro" id="IPR036188">
    <property type="entry name" value="FAD/NAD-bd_sf"/>
</dbReference>
<dbReference type="Gene3D" id="3.50.50.60">
    <property type="entry name" value="FAD/NAD(P)-binding domain"/>
    <property type="match status" value="2"/>
</dbReference>
<evidence type="ECO:0000256" key="4">
    <source>
        <dbReference type="ARBA" id="ARBA00023002"/>
    </source>
</evidence>